<keyword evidence="4 5" id="KW-0539">Nucleus</keyword>
<accession>A0A2G5THK8</accession>
<dbReference type="CDD" id="cd00086">
    <property type="entry name" value="homeodomain"/>
    <property type="match status" value="1"/>
</dbReference>
<evidence type="ECO:0000256" key="1">
    <source>
        <dbReference type="ARBA" id="ARBA00004123"/>
    </source>
</evidence>
<dbReference type="Gene3D" id="1.10.10.60">
    <property type="entry name" value="Homeodomain-like"/>
    <property type="match status" value="1"/>
</dbReference>
<evidence type="ECO:0000256" key="5">
    <source>
        <dbReference type="PROSITE-ProRule" id="PRU00108"/>
    </source>
</evidence>
<evidence type="ECO:0000256" key="2">
    <source>
        <dbReference type="ARBA" id="ARBA00023125"/>
    </source>
</evidence>
<dbReference type="InterPro" id="IPR001356">
    <property type="entry name" value="HD"/>
</dbReference>
<dbReference type="InterPro" id="IPR017970">
    <property type="entry name" value="Homeobox_CS"/>
</dbReference>
<feature type="compositionally biased region" description="Polar residues" evidence="7">
    <location>
        <begin position="18"/>
        <end position="31"/>
    </location>
</feature>
<dbReference type="OrthoDB" id="3137333at2759"/>
<keyword evidence="3 5" id="KW-0371">Homeobox</keyword>
<dbReference type="PRINTS" id="PR00024">
    <property type="entry name" value="HOMEOBOX"/>
</dbReference>
<dbReference type="PANTHER" id="PTHR24340:SF107">
    <property type="entry name" value="HOMEOBOX DOMAIN-CONTAINING PROTEIN"/>
    <property type="match status" value="1"/>
</dbReference>
<dbReference type="InterPro" id="IPR009057">
    <property type="entry name" value="Homeodomain-like_sf"/>
</dbReference>
<name>A0A2G5THK8_9PELO</name>
<dbReference type="PROSITE" id="PS00027">
    <property type="entry name" value="HOMEOBOX_1"/>
    <property type="match status" value="1"/>
</dbReference>
<dbReference type="EMBL" id="PDUG01000005">
    <property type="protein sequence ID" value="PIC26526.1"/>
    <property type="molecule type" value="Genomic_DNA"/>
</dbReference>
<dbReference type="GO" id="GO:0000978">
    <property type="term" value="F:RNA polymerase II cis-regulatory region sequence-specific DNA binding"/>
    <property type="evidence" value="ECO:0007669"/>
    <property type="project" value="TreeGrafter"/>
</dbReference>
<dbReference type="GO" id="GO:0030154">
    <property type="term" value="P:cell differentiation"/>
    <property type="evidence" value="ECO:0007669"/>
    <property type="project" value="TreeGrafter"/>
</dbReference>
<evidence type="ECO:0000313" key="9">
    <source>
        <dbReference type="EMBL" id="PIC26526.1"/>
    </source>
</evidence>
<comment type="caution">
    <text evidence="9">The sequence shown here is derived from an EMBL/GenBank/DDBJ whole genome shotgun (WGS) entry which is preliminary data.</text>
</comment>
<dbReference type="InterPro" id="IPR020479">
    <property type="entry name" value="HD_metazoa"/>
</dbReference>
<protein>
    <recommendedName>
        <fullName evidence="8">Homeobox domain-containing protein</fullName>
    </recommendedName>
</protein>
<evidence type="ECO:0000256" key="4">
    <source>
        <dbReference type="ARBA" id="ARBA00023242"/>
    </source>
</evidence>
<feature type="region of interest" description="Disordered" evidence="7">
    <location>
        <begin position="1"/>
        <end position="31"/>
    </location>
</feature>
<proteinExistence type="predicted"/>
<evidence type="ECO:0000313" key="10">
    <source>
        <dbReference type="Proteomes" id="UP000230233"/>
    </source>
</evidence>
<feature type="domain" description="Homeobox" evidence="8">
    <location>
        <begin position="105"/>
        <end position="165"/>
    </location>
</feature>
<evidence type="ECO:0000256" key="7">
    <source>
        <dbReference type="SAM" id="MobiDB-lite"/>
    </source>
</evidence>
<evidence type="ECO:0000256" key="3">
    <source>
        <dbReference type="ARBA" id="ARBA00023155"/>
    </source>
</evidence>
<dbReference type="SMART" id="SM00389">
    <property type="entry name" value="HOX"/>
    <property type="match status" value="1"/>
</dbReference>
<feature type="compositionally biased region" description="Low complexity" evidence="7">
    <location>
        <begin position="1"/>
        <end position="17"/>
    </location>
</feature>
<gene>
    <name evidence="9" type="primary">Cni-ceh-27</name>
    <name evidence="9" type="synonym">Cnig_chr_V.g19075</name>
    <name evidence="9" type="ORF">B9Z55_019075</name>
</gene>
<feature type="DNA-binding region" description="Homeobox" evidence="5">
    <location>
        <begin position="107"/>
        <end position="166"/>
    </location>
</feature>
<dbReference type="PROSITE" id="PS50071">
    <property type="entry name" value="HOMEOBOX_2"/>
    <property type="match status" value="1"/>
</dbReference>
<feature type="region of interest" description="Disordered" evidence="7">
    <location>
        <begin position="160"/>
        <end position="205"/>
    </location>
</feature>
<dbReference type="PANTHER" id="PTHR24340">
    <property type="entry name" value="HOMEOBOX PROTEIN NKX"/>
    <property type="match status" value="1"/>
</dbReference>
<keyword evidence="10" id="KW-1185">Reference proteome</keyword>
<dbReference type="STRING" id="1611254.A0A2G5THK8"/>
<dbReference type="GO" id="GO:0005634">
    <property type="term" value="C:nucleus"/>
    <property type="evidence" value="ECO:0007669"/>
    <property type="project" value="UniProtKB-SubCell"/>
</dbReference>
<evidence type="ECO:0000259" key="8">
    <source>
        <dbReference type="PROSITE" id="PS50071"/>
    </source>
</evidence>
<comment type="subcellular location">
    <subcellularLocation>
        <location evidence="1 5 6">Nucleus</location>
    </subcellularLocation>
</comment>
<reference evidence="10" key="1">
    <citation type="submission" date="2017-10" db="EMBL/GenBank/DDBJ databases">
        <title>Rapid genome shrinkage in a self-fertile nematode reveals novel sperm competition proteins.</title>
        <authorList>
            <person name="Yin D."/>
            <person name="Schwarz E.M."/>
            <person name="Thomas C.G."/>
            <person name="Felde R.L."/>
            <person name="Korf I.F."/>
            <person name="Cutter A.D."/>
            <person name="Schartner C.M."/>
            <person name="Ralston E.J."/>
            <person name="Meyer B.J."/>
            <person name="Haag E.S."/>
        </authorList>
    </citation>
    <scope>NUCLEOTIDE SEQUENCE [LARGE SCALE GENOMIC DNA]</scope>
    <source>
        <strain evidence="10">JU1422</strain>
    </source>
</reference>
<dbReference type="Pfam" id="PF00046">
    <property type="entry name" value="Homeodomain"/>
    <property type="match status" value="1"/>
</dbReference>
<dbReference type="SUPFAM" id="SSF46689">
    <property type="entry name" value="Homeodomain-like"/>
    <property type="match status" value="1"/>
</dbReference>
<dbReference type="FunFam" id="1.10.10.60:FF:000678">
    <property type="entry name" value="C. Elegans Homeobox"/>
    <property type="match status" value="1"/>
</dbReference>
<dbReference type="GO" id="GO:0000981">
    <property type="term" value="F:DNA-binding transcription factor activity, RNA polymerase II-specific"/>
    <property type="evidence" value="ECO:0007669"/>
    <property type="project" value="InterPro"/>
</dbReference>
<dbReference type="InterPro" id="IPR050394">
    <property type="entry name" value="Homeobox_NK-like"/>
</dbReference>
<dbReference type="AlphaFoldDB" id="A0A2G5THK8"/>
<keyword evidence="2 5" id="KW-0238">DNA-binding</keyword>
<feature type="compositionally biased region" description="Polar residues" evidence="7">
    <location>
        <begin position="191"/>
        <end position="200"/>
    </location>
</feature>
<sequence>MSSGSSSSSTSATDSVTPNSEGFQTLSITTPPVTSTQMPYFGFQTPQYANDFSSYTPSAAAAYSTAPYPMATHSHLTNLNRFGASNHLSFGIAATQQNMMISAGIGRRKRRVLFSPQQVHVLEHKFTNNKYLSASDREQLAKSINLTPTQVKIWFQNQRYKHKRQEKEKKMDGGCYRPNEGDSDSERDNDSSGSMGSSPNVKKEVDEDHKAPFMNSTIPVDTSCVPDITQSAFPYQMYPTTGYMPQFFYQQQATTYPQAYSNITGFQTL</sequence>
<evidence type="ECO:0000256" key="6">
    <source>
        <dbReference type="RuleBase" id="RU000682"/>
    </source>
</evidence>
<organism evidence="9 10">
    <name type="scientific">Caenorhabditis nigoni</name>
    <dbReference type="NCBI Taxonomy" id="1611254"/>
    <lineage>
        <taxon>Eukaryota</taxon>
        <taxon>Metazoa</taxon>
        <taxon>Ecdysozoa</taxon>
        <taxon>Nematoda</taxon>
        <taxon>Chromadorea</taxon>
        <taxon>Rhabditida</taxon>
        <taxon>Rhabditina</taxon>
        <taxon>Rhabditomorpha</taxon>
        <taxon>Rhabditoidea</taxon>
        <taxon>Rhabditidae</taxon>
        <taxon>Peloderinae</taxon>
        <taxon>Caenorhabditis</taxon>
    </lineage>
</organism>
<dbReference type="Proteomes" id="UP000230233">
    <property type="component" value="Chromosome V"/>
</dbReference>